<comment type="caution">
    <text evidence="3">The sequence shown here is derived from an EMBL/GenBank/DDBJ whole genome shotgun (WGS) entry which is preliminary data.</text>
</comment>
<gene>
    <name evidence="3" type="ORF">CCR87_16475</name>
</gene>
<keyword evidence="2" id="KW-0472">Membrane</keyword>
<feature type="transmembrane region" description="Helical" evidence="2">
    <location>
        <begin position="12"/>
        <end position="33"/>
    </location>
</feature>
<evidence type="ECO:0000313" key="3">
    <source>
        <dbReference type="EMBL" id="MBK5928908.1"/>
    </source>
</evidence>
<keyword evidence="2" id="KW-1133">Transmembrane helix</keyword>
<dbReference type="Proteomes" id="UP000706333">
    <property type="component" value="Unassembled WGS sequence"/>
</dbReference>
<evidence type="ECO:0000313" key="4">
    <source>
        <dbReference type="Proteomes" id="UP000706333"/>
    </source>
</evidence>
<dbReference type="RefSeq" id="WP_201158671.1">
    <property type="nucleotide sequence ID" value="NZ_NHSD01000331.1"/>
</dbReference>
<organism evidence="3 4">
    <name type="scientific">Rhodobaculum claviforme</name>
    <dbReference type="NCBI Taxonomy" id="1549854"/>
    <lineage>
        <taxon>Bacteria</taxon>
        <taxon>Pseudomonadati</taxon>
        <taxon>Pseudomonadota</taxon>
        <taxon>Alphaproteobacteria</taxon>
        <taxon>Rhodobacterales</taxon>
        <taxon>Paracoccaceae</taxon>
        <taxon>Rhodobaculum</taxon>
    </lineage>
</organism>
<protein>
    <submittedName>
        <fullName evidence="3">Uncharacterized protein</fullName>
    </submittedName>
</protein>
<reference evidence="3" key="1">
    <citation type="submission" date="2017-05" db="EMBL/GenBank/DDBJ databases">
        <authorList>
            <person name="Imhoff J.F."/>
            <person name="Rahn T."/>
            <person name="Kuenzel S."/>
            <person name="Neulinger S.C."/>
        </authorList>
    </citation>
    <scope>NUCLEOTIDE SEQUENCE</scope>
    <source>
        <strain evidence="3">LMG 28126</strain>
    </source>
</reference>
<feature type="region of interest" description="Disordered" evidence="1">
    <location>
        <begin position="77"/>
        <end position="116"/>
    </location>
</feature>
<keyword evidence="2" id="KW-0812">Transmembrane</keyword>
<evidence type="ECO:0000256" key="2">
    <source>
        <dbReference type="SAM" id="Phobius"/>
    </source>
</evidence>
<name>A0A934TPS3_9RHOB</name>
<feature type="compositionally biased region" description="Low complexity" evidence="1">
    <location>
        <begin position="82"/>
        <end position="109"/>
    </location>
</feature>
<reference evidence="3" key="2">
    <citation type="journal article" date="2020" name="Microorganisms">
        <title>Osmotic Adaptation and Compatible Solute Biosynthesis of Phototrophic Bacteria as Revealed from Genome Analyses.</title>
        <authorList>
            <person name="Imhoff J.F."/>
            <person name="Rahn T."/>
            <person name="Kunzel S."/>
            <person name="Keller A."/>
            <person name="Neulinger S.C."/>
        </authorList>
    </citation>
    <scope>NUCLEOTIDE SEQUENCE</scope>
    <source>
        <strain evidence="3">LMG 28126</strain>
    </source>
</reference>
<dbReference type="AlphaFoldDB" id="A0A934TPS3"/>
<evidence type="ECO:0000256" key="1">
    <source>
        <dbReference type="SAM" id="MobiDB-lite"/>
    </source>
</evidence>
<accession>A0A934TPS3</accession>
<dbReference type="EMBL" id="NHSD01000331">
    <property type="protein sequence ID" value="MBK5928908.1"/>
    <property type="molecule type" value="Genomic_DNA"/>
</dbReference>
<keyword evidence="4" id="KW-1185">Reference proteome</keyword>
<feature type="transmembrane region" description="Helical" evidence="2">
    <location>
        <begin position="39"/>
        <end position="60"/>
    </location>
</feature>
<proteinExistence type="predicted"/>
<sequence>MATKQKATLETLVFSWGSAAGLAALVWVLLLVLGGWGVIQAIFMAAVVFVSVGLFNYFIFARPTPPLAGSFPLGVAPGSGRAPQAAQRTAAAAPAPKTEAKPAARAATTGDETAGT</sequence>